<organism evidence="1 2">
    <name type="scientific">Kluyvera cryocrescens</name>
    <name type="common">Kluyvera citrophila</name>
    <dbReference type="NCBI Taxonomy" id="580"/>
    <lineage>
        <taxon>Bacteria</taxon>
        <taxon>Pseudomonadati</taxon>
        <taxon>Pseudomonadota</taxon>
        <taxon>Gammaproteobacteria</taxon>
        <taxon>Enterobacterales</taxon>
        <taxon>Enterobacteriaceae</taxon>
        <taxon>Kluyvera</taxon>
    </lineage>
</organism>
<dbReference type="AlphaFoldDB" id="A0A485AMQ0"/>
<protein>
    <submittedName>
        <fullName evidence="1">Uncharacterized protein</fullName>
    </submittedName>
</protein>
<dbReference type="Proteomes" id="UP000401081">
    <property type="component" value="Unassembled WGS sequence"/>
</dbReference>
<evidence type="ECO:0000313" key="2">
    <source>
        <dbReference type="Proteomes" id="UP000401081"/>
    </source>
</evidence>
<keyword evidence="2" id="KW-1185">Reference proteome</keyword>
<gene>
    <name evidence="1" type="ORF">NCTC12993_01905</name>
</gene>
<dbReference type="EMBL" id="CAADJD010000015">
    <property type="protein sequence ID" value="VFS61386.1"/>
    <property type="molecule type" value="Genomic_DNA"/>
</dbReference>
<sequence length="81" mass="8945">MNDITPDSGQAGEVSPLILSYSLLLQNVSRSSGIKSGKDNFPAFSRDNIIIIVDKAYGVPLALRMVYLRPENAPRHALWFV</sequence>
<evidence type="ECO:0000313" key="1">
    <source>
        <dbReference type="EMBL" id="VFS61386.1"/>
    </source>
</evidence>
<accession>A0A485AMQ0</accession>
<name>A0A485AMQ0_KLUCR</name>
<proteinExistence type="predicted"/>
<reference evidence="1 2" key="1">
    <citation type="submission" date="2019-03" db="EMBL/GenBank/DDBJ databases">
        <authorList>
            <consortium name="Pathogen Informatics"/>
        </authorList>
    </citation>
    <scope>NUCLEOTIDE SEQUENCE [LARGE SCALE GENOMIC DNA]</scope>
    <source>
        <strain evidence="1 2">NCTC12993</strain>
    </source>
</reference>